<evidence type="ECO:0000256" key="1">
    <source>
        <dbReference type="SAM" id="MobiDB-lite"/>
    </source>
</evidence>
<evidence type="ECO:0008006" key="4">
    <source>
        <dbReference type="Google" id="ProtNLM"/>
    </source>
</evidence>
<protein>
    <recommendedName>
        <fullName evidence="4">DUF4177 domain-containing protein</fullName>
    </recommendedName>
</protein>
<dbReference type="STRING" id="34002.SAMN04489859_101529"/>
<gene>
    <name evidence="2" type="ORF">SAMN04489859_101529</name>
</gene>
<keyword evidence="3" id="KW-1185">Reference proteome</keyword>
<dbReference type="EMBL" id="FODE01000015">
    <property type="protein sequence ID" value="SEN74599.1"/>
    <property type="molecule type" value="Genomic_DNA"/>
</dbReference>
<organism evidence="2 3">
    <name type="scientific">Paracoccus alcaliphilus</name>
    <dbReference type="NCBI Taxonomy" id="34002"/>
    <lineage>
        <taxon>Bacteria</taxon>
        <taxon>Pseudomonadati</taxon>
        <taxon>Pseudomonadota</taxon>
        <taxon>Alphaproteobacteria</taxon>
        <taxon>Rhodobacterales</taxon>
        <taxon>Paracoccaceae</taxon>
        <taxon>Paracoccus</taxon>
    </lineage>
</organism>
<name>A0A1H8J1Q3_9RHOB</name>
<evidence type="ECO:0000313" key="2">
    <source>
        <dbReference type="EMBL" id="SEN74599.1"/>
    </source>
</evidence>
<evidence type="ECO:0000313" key="3">
    <source>
        <dbReference type="Proteomes" id="UP000199054"/>
    </source>
</evidence>
<dbReference type="OrthoDB" id="7658888at2"/>
<feature type="region of interest" description="Disordered" evidence="1">
    <location>
        <begin position="78"/>
        <end position="148"/>
    </location>
</feature>
<reference evidence="2 3" key="1">
    <citation type="submission" date="2016-10" db="EMBL/GenBank/DDBJ databases">
        <authorList>
            <person name="de Groot N.N."/>
        </authorList>
    </citation>
    <scope>NUCLEOTIDE SEQUENCE [LARGE SCALE GENOMIC DNA]</scope>
    <source>
        <strain evidence="2 3">DSM 8512</strain>
    </source>
</reference>
<sequence>MAYEYTVIAAPDRGEKSKTTRTAANRYALALASELNRMAADGWDYVRAETLPSEERSGLTGRATVYHNVLVFRRSKVARQGEAVARQPQPEYPVSASPVRNPEPDPATPAAAAPQKSDHAEPAASAVPAPNGEAAVPPAPRDNDQAPR</sequence>
<proteinExistence type="predicted"/>
<dbReference type="RefSeq" id="WP_139208159.1">
    <property type="nucleotide sequence ID" value="NZ_CP067124.1"/>
</dbReference>
<accession>A0A1H8J1Q3</accession>
<dbReference type="AlphaFoldDB" id="A0A1H8J1Q3"/>
<dbReference type="Proteomes" id="UP000199054">
    <property type="component" value="Unassembled WGS sequence"/>
</dbReference>